<dbReference type="EMBL" id="HBFX01023172">
    <property type="protein sequence ID" value="CAD8959722.1"/>
    <property type="molecule type" value="Transcribed_RNA"/>
</dbReference>
<organism evidence="8">
    <name type="scientific">Hemiselmis andersenii</name>
    <name type="common">Cryptophyte alga</name>
    <dbReference type="NCBI Taxonomy" id="464988"/>
    <lineage>
        <taxon>Eukaryota</taxon>
        <taxon>Cryptophyceae</taxon>
        <taxon>Cryptomonadales</taxon>
        <taxon>Hemiselmidaceae</taxon>
        <taxon>Hemiselmis</taxon>
    </lineage>
</organism>
<dbReference type="PANTHER" id="PTHR10582">
    <property type="entry name" value="TRANSIENT RECEPTOR POTENTIAL ION CHANNEL PROTEIN"/>
    <property type="match status" value="1"/>
</dbReference>
<feature type="transmembrane region" description="Helical" evidence="6">
    <location>
        <begin position="47"/>
        <end position="66"/>
    </location>
</feature>
<evidence type="ECO:0000256" key="4">
    <source>
        <dbReference type="ARBA" id="ARBA00022989"/>
    </source>
</evidence>
<keyword evidence="5 6" id="KW-0472">Membrane</keyword>
<dbReference type="Pfam" id="PF00520">
    <property type="entry name" value="Ion_trans"/>
    <property type="match status" value="1"/>
</dbReference>
<dbReference type="InterPro" id="IPR024862">
    <property type="entry name" value="TRPV"/>
</dbReference>
<dbReference type="GO" id="GO:0098703">
    <property type="term" value="P:calcium ion import across plasma membrane"/>
    <property type="evidence" value="ECO:0007669"/>
    <property type="project" value="TreeGrafter"/>
</dbReference>
<sequence length="380" mass="43057">MVALGVPFLLWGGWQQRRLGQKDWDPDEDGNFSGDELMAFIHKNLKFMIDFASAGLIILAYVAGYGRGIEWHRVELTVWSMVSVLLWSNLLNIIMPVKFFGILVIIIYKMLIGDFFKFVVIYFIMIGGFSQAVFCLFQMPDFPEKMQMMDVYPGNAILRLIMMSLGDVDQQALINETASPDITTWVYLCWLMLSTVLLINLLIAMMGQTYDSDMEDTHKTWIFPFAHLVLTYEGQLSNADKVRFRSGTPGTTEMGHDNNMENEPFFQIKIEGDKEQAAKDEQIRAQKKAHRLCLEELSSFEGGLDALTEGIDQLSRAMGLAEHIQQEESGNKASAFLPPVSPRVVDEEVERMNMLEAAQESPVRTLRWGAAKAGLSRLKV</sequence>
<evidence type="ECO:0000259" key="7">
    <source>
        <dbReference type="Pfam" id="PF00520"/>
    </source>
</evidence>
<feature type="domain" description="Ion transport" evidence="7">
    <location>
        <begin position="44"/>
        <end position="216"/>
    </location>
</feature>
<evidence type="ECO:0000256" key="3">
    <source>
        <dbReference type="ARBA" id="ARBA00022737"/>
    </source>
</evidence>
<dbReference type="GO" id="GO:0005216">
    <property type="term" value="F:monoatomic ion channel activity"/>
    <property type="evidence" value="ECO:0007669"/>
    <property type="project" value="InterPro"/>
</dbReference>
<dbReference type="PANTHER" id="PTHR10582:SF2">
    <property type="entry name" value="INACTIVE"/>
    <property type="match status" value="1"/>
</dbReference>
<feature type="transmembrane region" description="Helical" evidence="6">
    <location>
        <begin position="86"/>
        <end position="108"/>
    </location>
</feature>
<gene>
    <name evidence="8" type="ORF">HAND00432_LOCUS14096</name>
</gene>
<proteinExistence type="predicted"/>
<evidence type="ECO:0000256" key="2">
    <source>
        <dbReference type="ARBA" id="ARBA00022692"/>
    </source>
</evidence>
<accession>A0A7S1H0W3</accession>
<name>A0A7S1H0W3_HEMAN</name>
<feature type="transmembrane region" description="Helical" evidence="6">
    <location>
        <begin position="185"/>
        <end position="204"/>
    </location>
</feature>
<evidence type="ECO:0000313" key="8">
    <source>
        <dbReference type="EMBL" id="CAD8959722.1"/>
    </source>
</evidence>
<evidence type="ECO:0000256" key="5">
    <source>
        <dbReference type="ARBA" id="ARBA00023136"/>
    </source>
</evidence>
<reference evidence="8" key="1">
    <citation type="submission" date="2021-01" db="EMBL/GenBank/DDBJ databases">
        <authorList>
            <person name="Corre E."/>
            <person name="Pelletier E."/>
            <person name="Niang G."/>
            <person name="Scheremetjew M."/>
            <person name="Finn R."/>
            <person name="Kale V."/>
            <person name="Holt S."/>
            <person name="Cochrane G."/>
            <person name="Meng A."/>
            <person name="Brown T."/>
            <person name="Cohen L."/>
        </authorList>
    </citation>
    <scope>NUCLEOTIDE SEQUENCE</scope>
    <source>
        <strain evidence="8">CCMP644</strain>
    </source>
</reference>
<comment type="subcellular location">
    <subcellularLocation>
        <location evidence="1">Membrane</location>
        <topology evidence="1">Multi-pass membrane protein</topology>
    </subcellularLocation>
</comment>
<dbReference type="AlphaFoldDB" id="A0A7S1H0W3"/>
<evidence type="ECO:0000256" key="1">
    <source>
        <dbReference type="ARBA" id="ARBA00004141"/>
    </source>
</evidence>
<keyword evidence="4 6" id="KW-1133">Transmembrane helix</keyword>
<keyword evidence="3" id="KW-0677">Repeat</keyword>
<protein>
    <recommendedName>
        <fullName evidence="7">Ion transport domain-containing protein</fullName>
    </recommendedName>
</protein>
<dbReference type="GO" id="GO:0005886">
    <property type="term" value="C:plasma membrane"/>
    <property type="evidence" value="ECO:0007669"/>
    <property type="project" value="TreeGrafter"/>
</dbReference>
<dbReference type="InterPro" id="IPR005821">
    <property type="entry name" value="Ion_trans_dom"/>
</dbReference>
<keyword evidence="2 6" id="KW-0812">Transmembrane</keyword>
<feature type="transmembrane region" description="Helical" evidence="6">
    <location>
        <begin position="115"/>
        <end position="139"/>
    </location>
</feature>
<evidence type="ECO:0000256" key="6">
    <source>
        <dbReference type="SAM" id="Phobius"/>
    </source>
</evidence>